<dbReference type="InterPro" id="IPR002931">
    <property type="entry name" value="Transglutaminase-like"/>
</dbReference>
<dbReference type="SMART" id="SM00460">
    <property type="entry name" value="TGc"/>
    <property type="match status" value="1"/>
</dbReference>
<keyword evidence="3" id="KW-1185">Reference proteome</keyword>
<evidence type="ECO:0000313" key="3">
    <source>
        <dbReference type="Proteomes" id="UP000325273"/>
    </source>
</evidence>
<dbReference type="Gene3D" id="3.10.620.30">
    <property type="match status" value="1"/>
</dbReference>
<dbReference type="InterPro" id="IPR038765">
    <property type="entry name" value="Papain-like_cys_pep_sf"/>
</dbReference>
<protein>
    <submittedName>
        <fullName evidence="2">Transglutaminase family protein</fullName>
    </submittedName>
</protein>
<feature type="domain" description="Transglutaminase-like" evidence="1">
    <location>
        <begin position="21"/>
        <end position="87"/>
    </location>
</feature>
<dbReference type="Pfam" id="PF01841">
    <property type="entry name" value="Transglut_core"/>
    <property type="match status" value="1"/>
</dbReference>
<evidence type="ECO:0000259" key="1">
    <source>
        <dbReference type="SMART" id="SM00460"/>
    </source>
</evidence>
<proteinExistence type="predicted"/>
<comment type="caution">
    <text evidence="2">The sequence shown here is derived from an EMBL/GenBank/DDBJ whole genome shotgun (WGS) entry which is preliminary data.</text>
</comment>
<reference evidence="2 3" key="1">
    <citation type="submission" date="2019-08" db="EMBL/GenBank/DDBJ databases">
        <title>Paraburkholderia sp. DCY113.</title>
        <authorList>
            <person name="Kang J."/>
        </authorList>
    </citation>
    <scope>NUCLEOTIDE SEQUENCE [LARGE SCALE GENOMIC DNA]</scope>
    <source>
        <strain evidence="2 3">DCY113</strain>
    </source>
</reference>
<dbReference type="AlphaFoldDB" id="A0A5B0G6B2"/>
<evidence type="ECO:0000313" key="2">
    <source>
        <dbReference type="EMBL" id="KAA0997459.1"/>
    </source>
</evidence>
<dbReference type="Proteomes" id="UP000325273">
    <property type="component" value="Unassembled WGS sequence"/>
</dbReference>
<dbReference type="PANTHER" id="PTHR33490:SF12">
    <property type="entry name" value="BLL5557 PROTEIN"/>
    <property type="match status" value="1"/>
</dbReference>
<dbReference type="EMBL" id="VTUZ01000086">
    <property type="protein sequence ID" value="KAA0997459.1"/>
    <property type="molecule type" value="Genomic_DNA"/>
</dbReference>
<gene>
    <name evidence="2" type="ORF">FVF58_49255</name>
</gene>
<name>A0A5B0G6B2_9BURK</name>
<accession>A0A5B0G6B2</accession>
<dbReference type="SUPFAM" id="SSF54001">
    <property type="entry name" value="Cysteine proteinases"/>
    <property type="match status" value="1"/>
</dbReference>
<organism evidence="2 3">
    <name type="scientific">Paraburkholderia panacisoli</name>
    <dbReference type="NCBI Taxonomy" id="2603818"/>
    <lineage>
        <taxon>Bacteria</taxon>
        <taxon>Pseudomonadati</taxon>
        <taxon>Pseudomonadota</taxon>
        <taxon>Betaproteobacteria</taxon>
        <taxon>Burkholderiales</taxon>
        <taxon>Burkholderiaceae</taxon>
        <taxon>Paraburkholderia</taxon>
    </lineage>
</organism>
<sequence>MHRHIVFGYRPARPTRTAFEAYRERVGVCRDYAHLAVALCRAMNIPARYCSGYTSDVGLPRRPTRQWTFARGLRIIGGRWQTFDPRNNTPRTGRVQMARGRDATDVALSNAFVPALLVKFEVLCEPQ</sequence>
<dbReference type="PANTHER" id="PTHR33490">
    <property type="entry name" value="BLR5614 PROTEIN-RELATED"/>
    <property type="match status" value="1"/>
</dbReference>